<name>A0A376GWG6_ENTGA</name>
<reference evidence="1 2" key="1">
    <citation type="submission" date="2018-06" db="EMBL/GenBank/DDBJ databases">
        <authorList>
            <consortium name="Pathogen Informatics"/>
            <person name="Doyle S."/>
        </authorList>
    </citation>
    <scope>NUCLEOTIDE SEQUENCE [LARGE SCALE GENOMIC DNA]</scope>
    <source>
        <strain evidence="1 2">NCTC12360</strain>
    </source>
</reference>
<dbReference type="EMBL" id="UFYW01000001">
    <property type="protein sequence ID" value="STD81750.1"/>
    <property type="molecule type" value="Genomic_DNA"/>
</dbReference>
<sequence>MIVKKLARKALFELTDEERHPNWADDPQAIKRRDRLLVILGIPIDLVRQDGETKETFQKRSHQYYFDLRPGLEERIVSGLLAGKKVKHLCETYQLSRSKLMYLREKYHLLKE</sequence>
<proteinExistence type="predicted"/>
<evidence type="ECO:0000313" key="2">
    <source>
        <dbReference type="Proteomes" id="UP000254807"/>
    </source>
</evidence>
<accession>A0A376GWG6</accession>
<organism evidence="1 2">
    <name type="scientific">Enterococcus gallinarum</name>
    <dbReference type="NCBI Taxonomy" id="1353"/>
    <lineage>
        <taxon>Bacteria</taxon>
        <taxon>Bacillati</taxon>
        <taxon>Bacillota</taxon>
        <taxon>Bacilli</taxon>
        <taxon>Lactobacillales</taxon>
        <taxon>Enterococcaceae</taxon>
        <taxon>Enterococcus</taxon>
    </lineage>
</organism>
<gene>
    <name evidence="1" type="ORF">NCTC12360_00164</name>
</gene>
<dbReference type="AlphaFoldDB" id="A0A376GWG6"/>
<protein>
    <recommendedName>
        <fullName evidence="3">Mor transcription activator domain-containing protein</fullName>
    </recommendedName>
</protein>
<evidence type="ECO:0008006" key="3">
    <source>
        <dbReference type="Google" id="ProtNLM"/>
    </source>
</evidence>
<dbReference type="Proteomes" id="UP000254807">
    <property type="component" value="Unassembled WGS sequence"/>
</dbReference>
<keyword evidence="2" id="KW-1185">Reference proteome</keyword>
<evidence type="ECO:0000313" key="1">
    <source>
        <dbReference type="EMBL" id="STD81750.1"/>
    </source>
</evidence>